<keyword evidence="3" id="KW-1185">Reference proteome</keyword>
<gene>
    <name evidence="2" type="ORF">CEXT_405291</name>
</gene>
<dbReference type="AlphaFoldDB" id="A0AAV4VHI2"/>
<feature type="region of interest" description="Disordered" evidence="1">
    <location>
        <begin position="90"/>
        <end position="112"/>
    </location>
</feature>
<proteinExistence type="predicted"/>
<comment type="caution">
    <text evidence="2">The sequence shown here is derived from an EMBL/GenBank/DDBJ whole genome shotgun (WGS) entry which is preliminary data.</text>
</comment>
<dbReference type="Proteomes" id="UP001054945">
    <property type="component" value="Unassembled WGS sequence"/>
</dbReference>
<sequence length="162" mass="17939">MLVYETSKVVETLYYTQVPHRWNKLKFGLLKKNKGINAIIKPETPRGSHHTFPHPSLLTFPFGIPPRHPFHLISHSPSVSCILDPLSPHPSSPPQCAPPDARSWGRNAGESCGSSGGINYSTGTLISKPLTWRPDLMNSATPCEMQMNAFQRQTRSFNSCSG</sequence>
<reference evidence="2 3" key="1">
    <citation type="submission" date="2021-06" db="EMBL/GenBank/DDBJ databases">
        <title>Caerostris extrusa draft genome.</title>
        <authorList>
            <person name="Kono N."/>
            <person name="Arakawa K."/>
        </authorList>
    </citation>
    <scope>NUCLEOTIDE SEQUENCE [LARGE SCALE GENOMIC DNA]</scope>
</reference>
<accession>A0AAV4VHI2</accession>
<dbReference type="EMBL" id="BPLR01014600">
    <property type="protein sequence ID" value="GIY69861.1"/>
    <property type="molecule type" value="Genomic_DNA"/>
</dbReference>
<evidence type="ECO:0000256" key="1">
    <source>
        <dbReference type="SAM" id="MobiDB-lite"/>
    </source>
</evidence>
<name>A0AAV4VHI2_CAEEX</name>
<protein>
    <submittedName>
        <fullName evidence="2">Uncharacterized protein</fullName>
    </submittedName>
</protein>
<evidence type="ECO:0000313" key="2">
    <source>
        <dbReference type="EMBL" id="GIY69861.1"/>
    </source>
</evidence>
<evidence type="ECO:0000313" key="3">
    <source>
        <dbReference type="Proteomes" id="UP001054945"/>
    </source>
</evidence>
<organism evidence="2 3">
    <name type="scientific">Caerostris extrusa</name>
    <name type="common">Bark spider</name>
    <name type="synonym">Caerostris bankana</name>
    <dbReference type="NCBI Taxonomy" id="172846"/>
    <lineage>
        <taxon>Eukaryota</taxon>
        <taxon>Metazoa</taxon>
        <taxon>Ecdysozoa</taxon>
        <taxon>Arthropoda</taxon>
        <taxon>Chelicerata</taxon>
        <taxon>Arachnida</taxon>
        <taxon>Araneae</taxon>
        <taxon>Araneomorphae</taxon>
        <taxon>Entelegynae</taxon>
        <taxon>Araneoidea</taxon>
        <taxon>Araneidae</taxon>
        <taxon>Caerostris</taxon>
    </lineage>
</organism>